<comment type="caution">
    <text evidence="1">The sequence shown here is derived from an EMBL/GenBank/DDBJ whole genome shotgun (WGS) entry which is preliminary data.</text>
</comment>
<sequence>MEDMVYTNKVQTAVFPTEIFDLVIDDLAAAENRKDLLACSLVSKSFHFRVKHHLFATLQLLGGPQFQSEYNRKQKGWLQTLLNLLGETDRLGTAGTVQTLVLGNIFKDVAQLFRPCWLLMDPTVPSILQRLSGVRKFVFKNVIRTIRWGSFSEELSSSILRLCASPSLTSLELQNITRLPYNLLPCSSNLESLSLIYTAIVWKPTEEDFILFPPNFELVSLKNLRNLSITIGAPFTNSEAECRLVLPNLCQMLRIDKSYSSPIEVLNITIGYEILFDCDDNGSIDAPNSRSRLDDLDAVLSNPKFSHLKTVNLNIACKRLGQSLDPKLQKHIQLHAENILPDLRSMSSITFSMKLTDYVF</sequence>
<protein>
    <recommendedName>
        <fullName evidence="2">F-box domain-containing protein</fullName>
    </recommendedName>
</protein>
<evidence type="ECO:0000313" key="1">
    <source>
        <dbReference type="EMBL" id="KAG5168100.1"/>
    </source>
</evidence>
<gene>
    <name evidence="1" type="ORF">JR316_006693</name>
</gene>
<organism evidence="1">
    <name type="scientific">Psilocybe cubensis</name>
    <name type="common">Psychedelic mushroom</name>
    <name type="synonym">Stropharia cubensis</name>
    <dbReference type="NCBI Taxonomy" id="181762"/>
    <lineage>
        <taxon>Eukaryota</taxon>
        <taxon>Fungi</taxon>
        <taxon>Dikarya</taxon>
        <taxon>Basidiomycota</taxon>
        <taxon>Agaricomycotina</taxon>
        <taxon>Agaricomycetes</taxon>
        <taxon>Agaricomycetidae</taxon>
        <taxon>Agaricales</taxon>
        <taxon>Agaricineae</taxon>
        <taxon>Strophariaceae</taxon>
        <taxon>Psilocybe</taxon>
    </lineage>
</organism>
<name>A0A8H7XUF8_PSICU</name>
<proteinExistence type="predicted"/>
<reference evidence="1" key="1">
    <citation type="submission" date="2021-02" db="EMBL/GenBank/DDBJ databases">
        <title>Psilocybe cubensis genome.</title>
        <authorList>
            <person name="Mckernan K.J."/>
            <person name="Crawford S."/>
            <person name="Trippe A."/>
            <person name="Kane L.T."/>
            <person name="Mclaughlin S."/>
        </authorList>
    </citation>
    <scope>NUCLEOTIDE SEQUENCE [LARGE SCALE GENOMIC DNA]</scope>
    <source>
        <strain evidence="1">MGC-MH-2018</strain>
    </source>
</reference>
<dbReference type="EMBL" id="JAFIQS010000006">
    <property type="protein sequence ID" value="KAG5168100.1"/>
    <property type="molecule type" value="Genomic_DNA"/>
</dbReference>
<dbReference type="OrthoDB" id="3071455at2759"/>
<evidence type="ECO:0008006" key="2">
    <source>
        <dbReference type="Google" id="ProtNLM"/>
    </source>
</evidence>
<accession>A0A8H7XUF8</accession>
<dbReference type="AlphaFoldDB" id="A0A8H7XUF8"/>